<evidence type="ECO:0000256" key="1">
    <source>
        <dbReference type="ARBA" id="ARBA00006484"/>
    </source>
</evidence>
<dbReference type="Gene3D" id="3.40.50.720">
    <property type="entry name" value="NAD(P)-binding Rossmann-like Domain"/>
    <property type="match status" value="1"/>
</dbReference>
<dbReference type="OrthoDB" id="9803333at2"/>
<proteinExistence type="inferred from homology"/>
<dbReference type="PROSITE" id="PS00061">
    <property type="entry name" value="ADH_SHORT"/>
    <property type="match status" value="1"/>
</dbReference>
<dbReference type="EMBL" id="BIFH01000042">
    <property type="protein sequence ID" value="GCE00757.1"/>
    <property type="molecule type" value="Genomic_DNA"/>
</dbReference>
<dbReference type="RefSeq" id="WP_126642458.1">
    <property type="nucleotide sequence ID" value="NZ_BIFH01000042.1"/>
</dbReference>
<sequence length="250" mass="25989">MTHERPTPAREPAPRVRTAVVTGAASGIGAAIARRLARAGWQVTGWDLAPPTPDADGVRGRTVDVADHRAVAAAADAVDGLDLLVNAAGIGGSGAAATLAPDRWDRVLAVDLNAVFYTSRALYRALSARRGLIVNIASITAHRAGRDRAAYCTAKAGVVMLTEVLGVEWAADGIRVVGVSPGYTRTPMVERALASGGLDEDRIRARTPQGRLLEADEVAAFVHALTGDTFAAVTATTLPFDGGWTANGDY</sequence>
<dbReference type="InterPro" id="IPR036291">
    <property type="entry name" value="NAD(P)-bd_dom_sf"/>
</dbReference>
<reference evidence="2 3" key="1">
    <citation type="submission" date="2018-12" db="EMBL/GenBank/DDBJ databases">
        <title>Draft genome sequence of Embleya hyalina NBRC 13850T.</title>
        <authorList>
            <person name="Komaki H."/>
            <person name="Hosoyama A."/>
            <person name="Kimura A."/>
            <person name="Ichikawa N."/>
            <person name="Tamura T."/>
        </authorList>
    </citation>
    <scope>NUCLEOTIDE SEQUENCE [LARGE SCALE GENOMIC DNA]</scope>
    <source>
        <strain evidence="2 3">NBRC 13850</strain>
    </source>
</reference>
<name>A0A401Z1N8_9ACTN</name>
<dbReference type="CDD" id="cd05233">
    <property type="entry name" value="SDR_c"/>
    <property type="match status" value="1"/>
</dbReference>
<dbReference type="PRINTS" id="PR00080">
    <property type="entry name" value="SDRFAMILY"/>
</dbReference>
<gene>
    <name evidence="2" type="ORF">EHYA_08483</name>
</gene>
<keyword evidence="3" id="KW-1185">Reference proteome</keyword>
<dbReference type="InterPro" id="IPR050259">
    <property type="entry name" value="SDR"/>
</dbReference>
<dbReference type="PRINTS" id="PR00081">
    <property type="entry name" value="GDHRDH"/>
</dbReference>
<organism evidence="2 3">
    <name type="scientific">Embleya hyalina</name>
    <dbReference type="NCBI Taxonomy" id="516124"/>
    <lineage>
        <taxon>Bacteria</taxon>
        <taxon>Bacillati</taxon>
        <taxon>Actinomycetota</taxon>
        <taxon>Actinomycetes</taxon>
        <taxon>Kitasatosporales</taxon>
        <taxon>Streptomycetaceae</taxon>
        <taxon>Embleya</taxon>
    </lineage>
</organism>
<dbReference type="PANTHER" id="PTHR42879">
    <property type="entry name" value="3-OXOACYL-(ACYL-CARRIER-PROTEIN) REDUCTASE"/>
    <property type="match status" value="1"/>
</dbReference>
<dbReference type="SUPFAM" id="SSF51735">
    <property type="entry name" value="NAD(P)-binding Rossmann-fold domains"/>
    <property type="match status" value="1"/>
</dbReference>
<comment type="similarity">
    <text evidence="1">Belongs to the short-chain dehydrogenases/reductases (SDR) family.</text>
</comment>
<evidence type="ECO:0000313" key="3">
    <source>
        <dbReference type="Proteomes" id="UP000286931"/>
    </source>
</evidence>
<dbReference type="Proteomes" id="UP000286931">
    <property type="component" value="Unassembled WGS sequence"/>
</dbReference>
<evidence type="ECO:0000313" key="2">
    <source>
        <dbReference type="EMBL" id="GCE00757.1"/>
    </source>
</evidence>
<dbReference type="PANTHER" id="PTHR42879:SF2">
    <property type="entry name" value="3-OXOACYL-[ACYL-CARRIER-PROTEIN] REDUCTASE FABG"/>
    <property type="match status" value="1"/>
</dbReference>
<comment type="caution">
    <text evidence="2">The sequence shown here is derived from an EMBL/GenBank/DDBJ whole genome shotgun (WGS) entry which is preliminary data.</text>
</comment>
<dbReference type="Pfam" id="PF13561">
    <property type="entry name" value="adh_short_C2"/>
    <property type="match status" value="1"/>
</dbReference>
<dbReference type="InterPro" id="IPR002347">
    <property type="entry name" value="SDR_fam"/>
</dbReference>
<accession>A0A401Z1N8</accession>
<dbReference type="GO" id="GO:0032787">
    <property type="term" value="P:monocarboxylic acid metabolic process"/>
    <property type="evidence" value="ECO:0007669"/>
    <property type="project" value="UniProtKB-ARBA"/>
</dbReference>
<dbReference type="InterPro" id="IPR020904">
    <property type="entry name" value="Sc_DH/Rdtase_CS"/>
</dbReference>
<protein>
    <submittedName>
        <fullName evidence="2">Oxidoreductase</fullName>
    </submittedName>
</protein>
<dbReference type="AlphaFoldDB" id="A0A401Z1N8"/>